<dbReference type="Proteomes" id="UP001054945">
    <property type="component" value="Unassembled WGS sequence"/>
</dbReference>
<dbReference type="AlphaFoldDB" id="A0AAV4Q4W8"/>
<proteinExistence type="predicted"/>
<protein>
    <submittedName>
        <fullName evidence="2">Uncharacterized protein</fullName>
    </submittedName>
</protein>
<evidence type="ECO:0000256" key="1">
    <source>
        <dbReference type="SAM" id="Phobius"/>
    </source>
</evidence>
<gene>
    <name evidence="2" type="ORF">CEXT_718191</name>
</gene>
<evidence type="ECO:0000313" key="2">
    <source>
        <dbReference type="EMBL" id="GIY03474.1"/>
    </source>
</evidence>
<comment type="caution">
    <text evidence="2">The sequence shown here is derived from an EMBL/GenBank/DDBJ whole genome shotgun (WGS) entry which is preliminary data.</text>
</comment>
<accession>A0AAV4Q4W8</accession>
<sequence>MPSSSWWQRSSIIIARSFIFLIENDGSVFDSAEGLGSEVSHRHDITPLSYFTVLLLFAVHFMFLELECLKSVWLDRMLVLTARFSQYSSDAIAALVNFFKASFKSIPMCSFVNGFFVVRMVDI</sequence>
<keyword evidence="3" id="KW-1185">Reference proteome</keyword>
<evidence type="ECO:0000313" key="3">
    <source>
        <dbReference type="Proteomes" id="UP001054945"/>
    </source>
</evidence>
<dbReference type="EMBL" id="BPLR01005582">
    <property type="protein sequence ID" value="GIY03474.1"/>
    <property type="molecule type" value="Genomic_DNA"/>
</dbReference>
<keyword evidence="1" id="KW-0472">Membrane</keyword>
<organism evidence="2 3">
    <name type="scientific">Caerostris extrusa</name>
    <name type="common">Bark spider</name>
    <name type="synonym">Caerostris bankana</name>
    <dbReference type="NCBI Taxonomy" id="172846"/>
    <lineage>
        <taxon>Eukaryota</taxon>
        <taxon>Metazoa</taxon>
        <taxon>Ecdysozoa</taxon>
        <taxon>Arthropoda</taxon>
        <taxon>Chelicerata</taxon>
        <taxon>Arachnida</taxon>
        <taxon>Araneae</taxon>
        <taxon>Araneomorphae</taxon>
        <taxon>Entelegynae</taxon>
        <taxon>Araneoidea</taxon>
        <taxon>Araneidae</taxon>
        <taxon>Caerostris</taxon>
    </lineage>
</organism>
<keyword evidence="1" id="KW-1133">Transmembrane helix</keyword>
<keyword evidence="1" id="KW-0812">Transmembrane</keyword>
<feature type="transmembrane region" description="Helical" evidence="1">
    <location>
        <begin position="48"/>
        <end position="66"/>
    </location>
</feature>
<reference evidence="2 3" key="1">
    <citation type="submission" date="2021-06" db="EMBL/GenBank/DDBJ databases">
        <title>Caerostris extrusa draft genome.</title>
        <authorList>
            <person name="Kono N."/>
            <person name="Arakawa K."/>
        </authorList>
    </citation>
    <scope>NUCLEOTIDE SEQUENCE [LARGE SCALE GENOMIC DNA]</scope>
</reference>
<name>A0AAV4Q4W8_CAEEX</name>